<name>A0A9J6BRD5_POLVA</name>
<keyword evidence="1" id="KW-0175">Coiled coil</keyword>
<organism evidence="2 3">
    <name type="scientific">Polypedilum vanderplanki</name>
    <name type="common">Sleeping chironomid midge</name>
    <dbReference type="NCBI Taxonomy" id="319348"/>
    <lineage>
        <taxon>Eukaryota</taxon>
        <taxon>Metazoa</taxon>
        <taxon>Ecdysozoa</taxon>
        <taxon>Arthropoda</taxon>
        <taxon>Hexapoda</taxon>
        <taxon>Insecta</taxon>
        <taxon>Pterygota</taxon>
        <taxon>Neoptera</taxon>
        <taxon>Endopterygota</taxon>
        <taxon>Diptera</taxon>
        <taxon>Nematocera</taxon>
        <taxon>Chironomoidea</taxon>
        <taxon>Chironomidae</taxon>
        <taxon>Chironominae</taxon>
        <taxon>Polypedilum</taxon>
        <taxon>Polypedilum</taxon>
    </lineage>
</organism>
<feature type="coiled-coil region" evidence="1">
    <location>
        <begin position="326"/>
        <end position="360"/>
    </location>
</feature>
<dbReference type="EMBL" id="JADBJN010000003">
    <property type="protein sequence ID" value="KAG5672433.1"/>
    <property type="molecule type" value="Genomic_DNA"/>
</dbReference>
<evidence type="ECO:0000313" key="2">
    <source>
        <dbReference type="EMBL" id="KAG5672433.1"/>
    </source>
</evidence>
<feature type="coiled-coil region" evidence="1">
    <location>
        <begin position="202"/>
        <end position="250"/>
    </location>
</feature>
<gene>
    <name evidence="2" type="ORF">PVAND_002561</name>
</gene>
<evidence type="ECO:0000256" key="1">
    <source>
        <dbReference type="SAM" id="Coils"/>
    </source>
</evidence>
<dbReference type="AlphaFoldDB" id="A0A9J6BRD5"/>
<proteinExistence type="predicted"/>
<sequence>MKNQNFESDYLKTCEDDLEILHLTFYNKIDEIEEKFDGINCLNLKCEDLLQENYQNELKKFKNLTELTTRELLELEDLKLGNCNDVDLNLVGLTYQEKRELLLKQIKELKVSKNLGIKVFSNLAKELEFHQLREHEMTVPAMINENLINSYKPHFTQIENDVNKEVQRLEKVFLQQYKRKLKAKLKFDKLNNKMAREIFPRLTQLEQNLIDRSEEMKNIEEEIEESRKKLEEFKEMETEFGLKLKNLEEDHGRIFEGNEQMKNYVMKLKKGVISKERKIENFTKQFNKDLIDVKENSGIHQRIQEIQVEKLQNQINCSKISTICNLKSKDETIKELCKNIKEILEKILKSQETIEKFKKNLKILTECKQ</sequence>
<evidence type="ECO:0000313" key="3">
    <source>
        <dbReference type="Proteomes" id="UP001107558"/>
    </source>
</evidence>
<dbReference type="Proteomes" id="UP001107558">
    <property type="component" value="Chromosome 3"/>
</dbReference>
<accession>A0A9J6BRD5</accession>
<protein>
    <submittedName>
        <fullName evidence="2">Uncharacterized protein</fullName>
    </submittedName>
</protein>
<keyword evidence="3" id="KW-1185">Reference proteome</keyword>
<reference evidence="2" key="1">
    <citation type="submission" date="2021-03" db="EMBL/GenBank/DDBJ databases">
        <title>Chromosome level genome of the anhydrobiotic midge Polypedilum vanderplanki.</title>
        <authorList>
            <person name="Yoshida Y."/>
            <person name="Kikawada T."/>
            <person name="Gusev O."/>
        </authorList>
    </citation>
    <scope>NUCLEOTIDE SEQUENCE</scope>
    <source>
        <strain evidence="2">NIAS01</strain>
        <tissue evidence="2">Whole body or cell culture</tissue>
    </source>
</reference>
<dbReference type="OrthoDB" id="10681827at2759"/>
<comment type="caution">
    <text evidence="2">The sequence shown here is derived from an EMBL/GenBank/DDBJ whole genome shotgun (WGS) entry which is preliminary data.</text>
</comment>